<dbReference type="Gene3D" id="1.10.10.10">
    <property type="entry name" value="Winged helix-like DNA-binding domain superfamily/Winged helix DNA-binding domain"/>
    <property type="match status" value="1"/>
</dbReference>
<dbReference type="InterPro" id="IPR014036">
    <property type="entry name" value="DeoR-like_C"/>
</dbReference>
<dbReference type="PANTHER" id="PTHR30363:SF44">
    <property type="entry name" value="AGA OPERON TRANSCRIPTIONAL REPRESSOR-RELATED"/>
    <property type="match status" value="1"/>
</dbReference>
<organism evidence="5 6">
    <name type="scientific">Jhaorihella thermophila</name>
    <dbReference type="NCBI Taxonomy" id="488547"/>
    <lineage>
        <taxon>Bacteria</taxon>
        <taxon>Pseudomonadati</taxon>
        <taxon>Pseudomonadota</taxon>
        <taxon>Alphaproteobacteria</taxon>
        <taxon>Rhodobacterales</taxon>
        <taxon>Paracoccaceae</taxon>
        <taxon>Jhaorihella</taxon>
    </lineage>
</organism>
<dbReference type="PANTHER" id="PTHR30363">
    <property type="entry name" value="HTH-TYPE TRANSCRIPTIONAL REGULATOR SRLR-RELATED"/>
    <property type="match status" value="1"/>
</dbReference>
<dbReference type="InterPro" id="IPR036390">
    <property type="entry name" value="WH_DNA-bd_sf"/>
</dbReference>
<evidence type="ECO:0000256" key="2">
    <source>
        <dbReference type="ARBA" id="ARBA00023125"/>
    </source>
</evidence>
<accession>A0A1H5UPU1</accession>
<dbReference type="InterPro" id="IPR001034">
    <property type="entry name" value="DeoR_HTH"/>
</dbReference>
<dbReference type="RefSeq" id="WP_104007384.1">
    <property type="nucleotide sequence ID" value="NZ_FNVD01000004.1"/>
</dbReference>
<evidence type="ECO:0000256" key="1">
    <source>
        <dbReference type="ARBA" id="ARBA00023015"/>
    </source>
</evidence>
<dbReference type="EMBL" id="FNVD01000004">
    <property type="protein sequence ID" value="SEF76438.1"/>
    <property type="molecule type" value="Genomic_DNA"/>
</dbReference>
<evidence type="ECO:0000256" key="3">
    <source>
        <dbReference type="ARBA" id="ARBA00023163"/>
    </source>
</evidence>
<dbReference type="GO" id="GO:0003677">
    <property type="term" value="F:DNA binding"/>
    <property type="evidence" value="ECO:0007669"/>
    <property type="project" value="UniProtKB-KW"/>
</dbReference>
<keyword evidence="6" id="KW-1185">Reference proteome</keyword>
<keyword evidence="3" id="KW-0804">Transcription</keyword>
<proteinExistence type="predicted"/>
<sequence length="264" mass="28411">MKNIGGTPRPRLRKKARREQILLELKLHPHVRVSELAERFGVSTETVRRDFEALSADGLLFRAHGGGSAPMRGHYPGLDERSRQGMEERERIGRHAAGLVQPGDTLMIDAGSTTLQMARFLAYAGTPCTVLTNSLPVAMTLGQGETAEVILCPGEYLASESAVIGPETVAFIESHMVDQCFIGATAIDPRGVSETARGFASVKRAMIRRSRRTNLLIIRDKMGGTGFARVCGLDDISALITGAAPEGKLARALDRSGVEAMVAT</sequence>
<keyword evidence="1" id="KW-0805">Transcription regulation</keyword>
<dbReference type="PROSITE" id="PS51000">
    <property type="entry name" value="HTH_DEOR_2"/>
    <property type="match status" value="1"/>
</dbReference>
<evidence type="ECO:0000313" key="6">
    <source>
        <dbReference type="Proteomes" id="UP000236742"/>
    </source>
</evidence>
<protein>
    <submittedName>
        <fullName evidence="5">DNA-binding transcriptional regulator of sugar metabolism, DeoR/GlpR family</fullName>
    </submittedName>
</protein>
<dbReference type="InterPro" id="IPR050313">
    <property type="entry name" value="Carb_Metab_HTH_regulators"/>
</dbReference>
<reference evidence="5 6" key="1">
    <citation type="submission" date="2016-10" db="EMBL/GenBank/DDBJ databases">
        <authorList>
            <person name="de Groot N.N."/>
        </authorList>
    </citation>
    <scope>NUCLEOTIDE SEQUENCE [LARGE SCALE GENOMIC DNA]</scope>
    <source>
        <strain evidence="5 6">DSM 23413</strain>
    </source>
</reference>
<name>A0A1H5UPU1_9RHOB</name>
<dbReference type="InterPro" id="IPR036388">
    <property type="entry name" value="WH-like_DNA-bd_sf"/>
</dbReference>
<dbReference type="PROSITE" id="PS00894">
    <property type="entry name" value="HTH_DEOR_1"/>
    <property type="match status" value="1"/>
</dbReference>
<dbReference type="GO" id="GO:0003700">
    <property type="term" value="F:DNA-binding transcription factor activity"/>
    <property type="evidence" value="ECO:0007669"/>
    <property type="project" value="InterPro"/>
</dbReference>
<dbReference type="Proteomes" id="UP000236742">
    <property type="component" value="Unassembled WGS sequence"/>
</dbReference>
<dbReference type="Pfam" id="PF00455">
    <property type="entry name" value="DeoRC"/>
    <property type="match status" value="1"/>
</dbReference>
<dbReference type="SMART" id="SM00420">
    <property type="entry name" value="HTH_DEOR"/>
    <property type="match status" value="1"/>
</dbReference>
<gene>
    <name evidence="5" type="ORF">SAMN05421751_104166</name>
</gene>
<keyword evidence="2 5" id="KW-0238">DNA-binding</keyword>
<evidence type="ECO:0000259" key="4">
    <source>
        <dbReference type="PROSITE" id="PS51000"/>
    </source>
</evidence>
<dbReference type="SUPFAM" id="SSF46785">
    <property type="entry name" value="Winged helix' DNA-binding domain"/>
    <property type="match status" value="1"/>
</dbReference>
<dbReference type="AlphaFoldDB" id="A0A1H5UPU1"/>
<dbReference type="InterPro" id="IPR037171">
    <property type="entry name" value="NagB/RpiA_transferase-like"/>
</dbReference>
<dbReference type="SMART" id="SM01134">
    <property type="entry name" value="DeoRC"/>
    <property type="match status" value="1"/>
</dbReference>
<dbReference type="Pfam" id="PF08220">
    <property type="entry name" value="HTH_DeoR"/>
    <property type="match status" value="1"/>
</dbReference>
<dbReference type="PRINTS" id="PR00037">
    <property type="entry name" value="HTHLACR"/>
</dbReference>
<feature type="domain" description="HTH deoR-type" evidence="4">
    <location>
        <begin position="14"/>
        <end position="69"/>
    </location>
</feature>
<dbReference type="InterPro" id="IPR018356">
    <property type="entry name" value="Tscrpt_reg_HTH_DeoR_CS"/>
</dbReference>
<evidence type="ECO:0000313" key="5">
    <source>
        <dbReference type="EMBL" id="SEF76438.1"/>
    </source>
</evidence>
<dbReference type="SUPFAM" id="SSF100950">
    <property type="entry name" value="NagB/RpiA/CoA transferase-like"/>
    <property type="match status" value="1"/>
</dbReference>
<dbReference type="OrthoDB" id="9816363at2"/>